<name>A0A699UK42_TANCI</name>
<feature type="non-terminal residue" evidence="2">
    <location>
        <position position="161"/>
    </location>
</feature>
<sequence length="161" mass="17967">KPDMETLSMDDLYNNLKIYEYKFMGSSIKTQNTQNVVFVSSNNTDNTNKAVNTAHGVSAAISKTNASNLPNVDSLRDGLKVADGNVDYESQKIPTETGRNLGVKGTETIGFDKDKVKFYNCHRRGHFAMECRAFKHQDNKNRVAPRRTMPVEDTTSNALVT</sequence>
<feature type="region of interest" description="Disordered" evidence="1">
    <location>
        <begin position="141"/>
        <end position="161"/>
    </location>
</feature>
<reference evidence="2" key="1">
    <citation type="journal article" date="2019" name="Sci. Rep.">
        <title>Draft genome of Tanacetum cinerariifolium, the natural source of mosquito coil.</title>
        <authorList>
            <person name="Yamashiro T."/>
            <person name="Shiraishi A."/>
            <person name="Satake H."/>
            <person name="Nakayama K."/>
        </authorList>
    </citation>
    <scope>NUCLEOTIDE SEQUENCE</scope>
</reference>
<feature type="non-terminal residue" evidence="2">
    <location>
        <position position="1"/>
    </location>
</feature>
<comment type="caution">
    <text evidence="2">The sequence shown here is derived from an EMBL/GenBank/DDBJ whole genome shotgun (WGS) entry which is preliminary data.</text>
</comment>
<evidence type="ECO:0000256" key="1">
    <source>
        <dbReference type="SAM" id="MobiDB-lite"/>
    </source>
</evidence>
<dbReference type="SUPFAM" id="SSF57756">
    <property type="entry name" value="Retrovirus zinc finger-like domains"/>
    <property type="match status" value="1"/>
</dbReference>
<proteinExistence type="predicted"/>
<evidence type="ECO:0000313" key="2">
    <source>
        <dbReference type="EMBL" id="GFD22061.1"/>
    </source>
</evidence>
<dbReference type="GO" id="GO:0008270">
    <property type="term" value="F:zinc ion binding"/>
    <property type="evidence" value="ECO:0007669"/>
    <property type="project" value="InterPro"/>
</dbReference>
<accession>A0A699UK42</accession>
<organism evidence="2">
    <name type="scientific">Tanacetum cinerariifolium</name>
    <name type="common">Dalmatian daisy</name>
    <name type="synonym">Chrysanthemum cinerariifolium</name>
    <dbReference type="NCBI Taxonomy" id="118510"/>
    <lineage>
        <taxon>Eukaryota</taxon>
        <taxon>Viridiplantae</taxon>
        <taxon>Streptophyta</taxon>
        <taxon>Embryophyta</taxon>
        <taxon>Tracheophyta</taxon>
        <taxon>Spermatophyta</taxon>
        <taxon>Magnoliopsida</taxon>
        <taxon>eudicotyledons</taxon>
        <taxon>Gunneridae</taxon>
        <taxon>Pentapetalae</taxon>
        <taxon>asterids</taxon>
        <taxon>campanulids</taxon>
        <taxon>Asterales</taxon>
        <taxon>Asteraceae</taxon>
        <taxon>Asteroideae</taxon>
        <taxon>Anthemideae</taxon>
        <taxon>Anthemidinae</taxon>
        <taxon>Tanacetum</taxon>
    </lineage>
</organism>
<gene>
    <name evidence="2" type="ORF">Tci_894030</name>
</gene>
<dbReference type="InterPro" id="IPR036875">
    <property type="entry name" value="Znf_CCHC_sf"/>
</dbReference>
<dbReference type="EMBL" id="BKCJ011334185">
    <property type="protein sequence ID" value="GFD22061.1"/>
    <property type="molecule type" value="Genomic_DNA"/>
</dbReference>
<dbReference type="AlphaFoldDB" id="A0A699UK42"/>
<dbReference type="GO" id="GO:0003676">
    <property type="term" value="F:nucleic acid binding"/>
    <property type="evidence" value="ECO:0007669"/>
    <property type="project" value="InterPro"/>
</dbReference>
<protein>
    <submittedName>
        <fullName evidence="2">Uncharacterized protein</fullName>
    </submittedName>
</protein>